<sequence>METRTQYDMYIPTRTIFGAGSLNTLHQQALPGKKALIVISSGRSTRANGYLDRTEEQLHKAGVETVVFDKVEANPLKSTVMAGGKMARENGCDFIVALGGGSCIDASKAIAVMAVNPGDYWDYVCAGTGKGKPFVHTPLPTVAISTTAGTGSETDASCVITNPETHEKIGQGNPALFPRLAIVDPELMLTVPPKFTAYQGFDALFHSTEAYISNFANLMSDMYAINAIESVGRNLAAAVKDGNNLAARERVAWANSLSGTVMCVGRCTSSHSMEHAMSAHHQDLPHGAGLIIISLAYYAFFIRRHACDERFVRMARAMGREDATRPEEFLEVLAKLQEDCGVAGLKMSDYGITPDELPEFARNARSTMGRLFAFDRVPLSEEDVTSIYREAYK</sequence>
<reference evidence="5" key="2">
    <citation type="submission" date="2021-09" db="EMBL/GenBank/DDBJ databases">
        <authorList>
            <person name="Gilroy R."/>
        </authorList>
    </citation>
    <scope>NUCLEOTIDE SEQUENCE</scope>
    <source>
        <strain evidence="5">ChiGjej2B2-19336</strain>
    </source>
</reference>
<dbReference type="SUPFAM" id="SSF56796">
    <property type="entry name" value="Dehydroquinate synthase-like"/>
    <property type="match status" value="1"/>
</dbReference>
<dbReference type="InterPro" id="IPR039697">
    <property type="entry name" value="Alcohol_dehydrogenase_Fe"/>
</dbReference>
<dbReference type="GO" id="GO:0046872">
    <property type="term" value="F:metal ion binding"/>
    <property type="evidence" value="ECO:0007669"/>
    <property type="project" value="InterPro"/>
</dbReference>
<reference evidence="5" key="1">
    <citation type="journal article" date="2021" name="PeerJ">
        <title>Extensive microbial diversity within the chicken gut microbiome revealed by metagenomics and culture.</title>
        <authorList>
            <person name="Gilroy R."/>
            <person name="Ravi A."/>
            <person name="Getino M."/>
            <person name="Pursley I."/>
            <person name="Horton D.L."/>
            <person name="Alikhan N.F."/>
            <person name="Baker D."/>
            <person name="Gharbi K."/>
            <person name="Hall N."/>
            <person name="Watson M."/>
            <person name="Adriaenssens E.M."/>
            <person name="Foster-Nyarko E."/>
            <person name="Jarju S."/>
            <person name="Secka A."/>
            <person name="Antonio M."/>
            <person name="Oren A."/>
            <person name="Chaudhuri R.R."/>
            <person name="La Ragione R."/>
            <person name="Hildebrand F."/>
            <person name="Pallen M.J."/>
        </authorList>
    </citation>
    <scope>NUCLEOTIDE SEQUENCE</scope>
    <source>
        <strain evidence="5">ChiGjej2B2-19336</strain>
    </source>
</reference>
<dbReference type="InterPro" id="IPR056798">
    <property type="entry name" value="ADH_Fe_C"/>
</dbReference>
<evidence type="ECO:0000256" key="2">
    <source>
        <dbReference type="ARBA" id="ARBA00023002"/>
    </source>
</evidence>
<dbReference type="Gene3D" id="1.20.1090.10">
    <property type="entry name" value="Dehydroquinate synthase-like - alpha domain"/>
    <property type="match status" value="1"/>
</dbReference>
<evidence type="ECO:0000259" key="3">
    <source>
        <dbReference type="Pfam" id="PF00465"/>
    </source>
</evidence>
<dbReference type="Pfam" id="PF25137">
    <property type="entry name" value="ADH_Fe_C"/>
    <property type="match status" value="1"/>
</dbReference>
<dbReference type="AlphaFoldDB" id="A0A921AUV2"/>
<feature type="domain" description="Fe-containing alcohol dehydrogenase-like C-terminal" evidence="4">
    <location>
        <begin position="196"/>
        <end position="392"/>
    </location>
</feature>
<dbReference type="Proteomes" id="UP000698963">
    <property type="component" value="Unassembled WGS sequence"/>
</dbReference>
<evidence type="ECO:0000313" key="6">
    <source>
        <dbReference type="Proteomes" id="UP000698963"/>
    </source>
</evidence>
<dbReference type="PANTHER" id="PTHR11496:SF104">
    <property type="entry name" value="3-DEOXY-ALPHA-D-MANNO-OCTULOSONATE 8-OXIDASE"/>
    <property type="match status" value="1"/>
</dbReference>
<accession>A0A921AUV2</accession>
<gene>
    <name evidence="5" type="ORF">K8W16_02810</name>
</gene>
<dbReference type="InterPro" id="IPR001670">
    <property type="entry name" value="ADH_Fe/GldA"/>
</dbReference>
<protein>
    <submittedName>
        <fullName evidence="5">Iron-containing alcohol dehydrogenase</fullName>
    </submittedName>
</protein>
<keyword evidence="2" id="KW-0560">Oxidoreductase</keyword>
<dbReference type="CDD" id="cd08185">
    <property type="entry name" value="Fe-ADH-like"/>
    <property type="match status" value="1"/>
</dbReference>
<dbReference type="EMBL" id="DYZA01000052">
    <property type="protein sequence ID" value="HJD96563.1"/>
    <property type="molecule type" value="Genomic_DNA"/>
</dbReference>
<evidence type="ECO:0000256" key="1">
    <source>
        <dbReference type="ARBA" id="ARBA00007358"/>
    </source>
</evidence>
<feature type="domain" description="Alcohol dehydrogenase iron-type/glycerol dehydrogenase GldA" evidence="3">
    <location>
        <begin position="12"/>
        <end position="185"/>
    </location>
</feature>
<comment type="caution">
    <text evidence="5">The sequence shown here is derived from an EMBL/GenBank/DDBJ whole genome shotgun (WGS) entry which is preliminary data.</text>
</comment>
<dbReference type="RefSeq" id="WP_304120963.1">
    <property type="nucleotide sequence ID" value="NZ_DYZA01000052.1"/>
</dbReference>
<name>A0A921AUV2_9BACT</name>
<dbReference type="Gene3D" id="3.40.50.1970">
    <property type="match status" value="1"/>
</dbReference>
<dbReference type="FunFam" id="3.40.50.1970:FF:000003">
    <property type="entry name" value="Alcohol dehydrogenase, iron-containing"/>
    <property type="match status" value="1"/>
</dbReference>
<proteinExistence type="inferred from homology"/>
<evidence type="ECO:0000259" key="4">
    <source>
        <dbReference type="Pfam" id="PF25137"/>
    </source>
</evidence>
<organism evidence="5 6">
    <name type="scientific">Mailhella massiliensis</name>
    <dbReference type="NCBI Taxonomy" id="1903261"/>
    <lineage>
        <taxon>Bacteria</taxon>
        <taxon>Pseudomonadati</taxon>
        <taxon>Thermodesulfobacteriota</taxon>
        <taxon>Desulfovibrionia</taxon>
        <taxon>Desulfovibrionales</taxon>
        <taxon>Desulfovibrionaceae</taxon>
        <taxon>Mailhella</taxon>
    </lineage>
</organism>
<dbReference type="Pfam" id="PF00465">
    <property type="entry name" value="Fe-ADH"/>
    <property type="match status" value="1"/>
</dbReference>
<evidence type="ECO:0000313" key="5">
    <source>
        <dbReference type="EMBL" id="HJD96563.1"/>
    </source>
</evidence>
<comment type="similarity">
    <text evidence="1">Belongs to the iron-containing alcohol dehydrogenase family.</text>
</comment>
<dbReference type="GO" id="GO:0004022">
    <property type="term" value="F:alcohol dehydrogenase (NAD+) activity"/>
    <property type="evidence" value="ECO:0007669"/>
    <property type="project" value="TreeGrafter"/>
</dbReference>
<dbReference type="PANTHER" id="PTHR11496">
    <property type="entry name" value="ALCOHOL DEHYDROGENASE"/>
    <property type="match status" value="1"/>
</dbReference>